<dbReference type="Gramene" id="ONIVA10G03140.1">
    <property type="protein sequence ID" value="ONIVA10G03140.1"/>
    <property type="gene ID" value="ONIVA10G03140"/>
</dbReference>
<evidence type="ECO:0000256" key="1">
    <source>
        <dbReference type="SAM" id="MobiDB-lite"/>
    </source>
</evidence>
<keyword evidence="3" id="KW-1185">Reference proteome</keyword>
<feature type="region of interest" description="Disordered" evidence="1">
    <location>
        <begin position="50"/>
        <end position="73"/>
    </location>
</feature>
<evidence type="ECO:0000313" key="2">
    <source>
        <dbReference type="EnsemblPlants" id="ONIVA10G03140.1"/>
    </source>
</evidence>
<dbReference type="EnsemblPlants" id="ONIVA10G03140.1">
    <property type="protein sequence ID" value="ONIVA10G03140.1"/>
    <property type="gene ID" value="ONIVA10G03140"/>
</dbReference>
<sequence>MAHACQVFYASLRWQQWDGRRKSGRLGAAHLRGGGVGARTSRRLRPDLFAAASHGGGDPAATAWSTSPEEKREEGWGLEMLRFKKRK</sequence>
<accession>A0A0E0IPV5</accession>
<protein>
    <submittedName>
        <fullName evidence="2">Uncharacterized protein</fullName>
    </submittedName>
</protein>
<dbReference type="HOGENOM" id="CLU_2487231_0_0_1"/>
<name>A0A0E0IPV5_ORYNI</name>
<reference evidence="2" key="1">
    <citation type="submission" date="2015-04" db="UniProtKB">
        <authorList>
            <consortium name="EnsemblPlants"/>
        </authorList>
    </citation>
    <scope>IDENTIFICATION</scope>
    <source>
        <strain evidence="2">SL10</strain>
    </source>
</reference>
<proteinExistence type="predicted"/>
<evidence type="ECO:0000313" key="3">
    <source>
        <dbReference type="Proteomes" id="UP000006591"/>
    </source>
</evidence>
<dbReference type="AlphaFoldDB" id="A0A0E0IPV5"/>
<organism evidence="2">
    <name type="scientific">Oryza nivara</name>
    <name type="common">Indian wild rice</name>
    <name type="synonym">Oryza sativa f. spontanea</name>
    <dbReference type="NCBI Taxonomy" id="4536"/>
    <lineage>
        <taxon>Eukaryota</taxon>
        <taxon>Viridiplantae</taxon>
        <taxon>Streptophyta</taxon>
        <taxon>Embryophyta</taxon>
        <taxon>Tracheophyta</taxon>
        <taxon>Spermatophyta</taxon>
        <taxon>Magnoliopsida</taxon>
        <taxon>Liliopsida</taxon>
        <taxon>Poales</taxon>
        <taxon>Poaceae</taxon>
        <taxon>BOP clade</taxon>
        <taxon>Oryzoideae</taxon>
        <taxon>Oryzeae</taxon>
        <taxon>Oryzinae</taxon>
        <taxon>Oryza</taxon>
    </lineage>
</organism>
<reference evidence="2" key="2">
    <citation type="submission" date="2018-04" db="EMBL/GenBank/DDBJ databases">
        <title>OnivRS2 (Oryza nivara Reference Sequence Version 2).</title>
        <authorList>
            <person name="Zhang J."/>
            <person name="Kudrna D."/>
            <person name="Lee S."/>
            <person name="Talag J."/>
            <person name="Rajasekar S."/>
            <person name="Welchert J."/>
            <person name="Hsing Y.-I."/>
            <person name="Wing R.A."/>
        </authorList>
    </citation>
    <scope>NUCLEOTIDE SEQUENCE [LARGE SCALE GENOMIC DNA]</scope>
</reference>
<dbReference type="Proteomes" id="UP000006591">
    <property type="component" value="Chromosome 10"/>
</dbReference>